<gene>
    <name evidence="1" type="ORF">RHGRI_038195</name>
</gene>
<dbReference type="AlphaFoldDB" id="A0AAV6I0K5"/>
<evidence type="ECO:0000313" key="1">
    <source>
        <dbReference type="EMBL" id="KAG5517732.1"/>
    </source>
</evidence>
<protein>
    <submittedName>
        <fullName evidence="1">Uncharacterized protein</fullName>
    </submittedName>
</protein>
<comment type="caution">
    <text evidence="1">The sequence shown here is derived from an EMBL/GenBank/DDBJ whole genome shotgun (WGS) entry which is preliminary data.</text>
</comment>
<sequence>MCKRNRTLISEWESRWEVQVRIRSRVRAWLKLAEPVEARGNSPRQTNCMWVWVTEFLVGAGGGGGVVWDGGGDLVIGVEVSNGGKRWWLQRRWAFS</sequence>
<evidence type="ECO:0000313" key="2">
    <source>
        <dbReference type="Proteomes" id="UP000823749"/>
    </source>
</evidence>
<organism evidence="1 2">
    <name type="scientific">Rhododendron griersonianum</name>
    <dbReference type="NCBI Taxonomy" id="479676"/>
    <lineage>
        <taxon>Eukaryota</taxon>
        <taxon>Viridiplantae</taxon>
        <taxon>Streptophyta</taxon>
        <taxon>Embryophyta</taxon>
        <taxon>Tracheophyta</taxon>
        <taxon>Spermatophyta</taxon>
        <taxon>Magnoliopsida</taxon>
        <taxon>eudicotyledons</taxon>
        <taxon>Gunneridae</taxon>
        <taxon>Pentapetalae</taxon>
        <taxon>asterids</taxon>
        <taxon>Ericales</taxon>
        <taxon>Ericaceae</taxon>
        <taxon>Ericoideae</taxon>
        <taxon>Rhodoreae</taxon>
        <taxon>Rhododendron</taxon>
    </lineage>
</organism>
<name>A0AAV6I0K5_9ERIC</name>
<dbReference type="Proteomes" id="UP000823749">
    <property type="component" value="Chromosome 13"/>
</dbReference>
<keyword evidence="2" id="KW-1185">Reference proteome</keyword>
<proteinExistence type="predicted"/>
<dbReference type="EMBL" id="JACTNZ010000013">
    <property type="protein sequence ID" value="KAG5517732.1"/>
    <property type="molecule type" value="Genomic_DNA"/>
</dbReference>
<accession>A0AAV6I0K5</accession>
<reference evidence="1 2" key="1">
    <citation type="submission" date="2020-08" db="EMBL/GenBank/DDBJ databases">
        <title>Plant Genome Project.</title>
        <authorList>
            <person name="Zhang R.-G."/>
        </authorList>
    </citation>
    <scope>NUCLEOTIDE SEQUENCE [LARGE SCALE GENOMIC DNA]</scope>
    <source>
        <strain evidence="1">WSP0</strain>
        <tissue evidence="1">Leaf</tissue>
    </source>
</reference>